<evidence type="ECO:0000313" key="6">
    <source>
        <dbReference type="EMBL" id="RMI34463.1"/>
    </source>
</evidence>
<evidence type="ECO:0000256" key="1">
    <source>
        <dbReference type="ARBA" id="ARBA00023015"/>
    </source>
</evidence>
<dbReference type="EMBL" id="RFFH01000002">
    <property type="protein sequence ID" value="RMI34463.1"/>
    <property type="molecule type" value="Genomic_DNA"/>
</dbReference>
<name>A0A3M2LCZ9_9NOCA</name>
<dbReference type="GO" id="GO:0003700">
    <property type="term" value="F:DNA-binding transcription factor activity"/>
    <property type="evidence" value="ECO:0007669"/>
    <property type="project" value="TreeGrafter"/>
</dbReference>
<dbReference type="InterPro" id="IPR001647">
    <property type="entry name" value="HTH_TetR"/>
</dbReference>
<dbReference type="InterPro" id="IPR036271">
    <property type="entry name" value="Tet_transcr_reg_TetR-rel_C_sf"/>
</dbReference>
<evidence type="ECO:0000259" key="5">
    <source>
        <dbReference type="PROSITE" id="PS50977"/>
    </source>
</evidence>
<dbReference type="SUPFAM" id="SSF46689">
    <property type="entry name" value="Homeodomain-like"/>
    <property type="match status" value="1"/>
</dbReference>
<gene>
    <name evidence="6" type="ORF">EBN03_07995</name>
</gene>
<dbReference type="PROSITE" id="PS50977">
    <property type="entry name" value="HTH_TETR_2"/>
    <property type="match status" value="1"/>
</dbReference>
<dbReference type="Proteomes" id="UP000279275">
    <property type="component" value="Unassembled WGS sequence"/>
</dbReference>
<dbReference type="Gene3D" id="1.10.357.10">
    <property type="entry name" value="Tetracycline Repressor, domain 2"/>
    <property type="match status" value="1"/>
</dbReference>
<keyword evidence="1" id="KW-0805">Transcription regulation</keyword>
<dbReference type="PANTHER" id="PTHR30055:SF151">
    <property type="entry name" value="TRANSCRIPTIONAL REGULATORY PROTEIN"/>
    <property type="match status" value="1"/>
</dbReference>
<evidence type="ECO:0000313" key="7">
    <source>
        <dbReference type="Proteomes" id="UP000279275"/>
    </source>
</evidence>
<dbReference type="InterPro" id="IPR050109">
    <property type="entry name" value="HTH-type_TetR-like_transc_reg"/>
</dbReference>
<dbReference type="Pfam" id="PF02909">
    <property type="entry name" value="TetR_C_1"/>
    <property type="match status" value="1"/>
</dbReference>
<comment type="caution">
    <text evidence="6">The sequence shown here is derived from an EMBL/GenBank/DDBJ whole genome shotgun (WGS) entry which is preliminary data.</text>
</comment>
<accession>A0A3M2LCZ9</accession>
<proteinExistence type="predicted"/>
<protein>
    <submittedName>
        <fullName evidence="6">TetR/AcrR family transcriptional regulator</fullName>
    </submittedName>
</protein>
<dbReference type="PANTHER" id="PTHR30055">
    <property type="entry name" value="HTH-TYPE TRANSCRIPTIONAL REGULATOR RUTR"/>
    <property type="match status" value="1"/>
</dbReference>
<keyword evidence="3" id="KW-0804">Transcription</keyword>
<feature type="DNA-binding region" description="H-T-H motif" evidence="4">
    <location>
        <begin position="38"/>
        <end position="57"/>
    </location>
</feature>
<reference evidence="6 7" key="1">
    <citation type="submission" date="2018-10" db="EMBL/GenBank/DDBJ databases">
        <title>Isolation from cow dung.</title>
        <authorList>
            <person name="Ling L."/>
        </authorList>
    </citation>
    <scope>NUCLEOTIDE SEQUENCE [LARGE SCALE GENOMIC DNA]</scope>
    <source>
        <strain evidence="6 7">NEAU-LL90</strain>
    </source>
</reference>
<dbReference type="SUPFAM" id="SSF48498">
    <property type="entry name" value="Tetracyclin repressor-like, C-terminal domain"/>
    <property type="match status" value="1"/>
</dbReference>
<dbReference type="Gene3D" id="1.10.10.60">
    <property type="entry name" value="Homeodomain-like"/>
    <property type="match status" value="1"/>
</dbReference>
<evidence type="ECO:0000256" key="3">
    <source>
        <dbReference type="ARBA" id="ARBA00023163"/>
    </source>
</evidence>
<keyword evidence="7" id="KW-1185">Reference proteome</keyword>
<dbReference type="GO" id="GO:0045892">
    <property type="term" value="P:negative regulation of DNA-templated transcription"/>
    <property type="evidence" value="ECO:0007669"/>
    <property type="project" value="InterPro"/>
</dbReference>
<dbReference type="GO" id="GO:0000976">
    <property type="term" value="F:transcription cis-regulatory region binding"/>
    <property type="evidence" value="ECO:0007669"/>
    <property type="project" value="TreeGrafter"/>
</dbReference>
<keyword evidence="2 4" id="KW-0238">DNA-binding</keyword>
<organism evidence="6 7">
    <name type="scientific">Nocardia stercoris</name>
    <dbReference type="NCBI Taxonomy" id="2483361"/>
    <lineage>
        <taxon>Bacteria</taxon>
        <taxon>Bacillati</taxon>
        <taxon>Actinomycetota</taxon>
        <taxon>Actinomycetes</taxon>
        <taxon>Mycobacteriales</taxon>
        <taxon>Nocardiaceae</taxon>
        <taxon>Nocardia</taxon>
    </lineage>
</organism>
<dbReference type="InterPro" id="IPR009057">
    <property type="entry name" value="Homeodomain-like_sf"/>
</dbReference>
<sequence length="228" mass="24766">MWGLGSGGSRGPRRALSTEQIVDAAVTVAEQGGLVAVSMARVAQELGFTTMSLYRYVDSKDTLIELMQDRVIGLPPELPADANWRTALEIWARAEYRTIQRHPFWLDIPISGPPRGPNNMAWLETGLAALDDSPFPPQMKLLLLLNLSLFVISQARFARDATDSDDFAPVLRRVLDPAQFPALSAVLAEGSLDDDNPPGGTESGWAEGLFEFGLGRLLDGYAALSNTP</sequence>
<feature type="domain" description="HTH tetR-type" evidence="5">
    <location>
        <begin position="15"/>
        <end position="75"/>
    </location>
</feature>
<dbReference type="OrthoDB" id="3614211at2"/>
<dbReference type="AlphaFoldDB" id="A0A3M2LCZ9"/>
<dbReference type="Pfam" id="PF00440">
    <property type="entry name" value="TetR_N"/>
    <property type="match status" value="1"/>
</dbReference>
<evidence type="ECO:0000256" key="4">
    <source>
        <dbReference type="PROSITE-ProRule" id="PRU00335"/>
    </source>
</evidence>
<evidence type="ECO:0000256" key="2">
    <source>
        <dbReference type="ARBA" id="ARBA00023125"/>
    </source>
</evidence>
<dbReference type="InterPro" id="IPR004111">
    <property type="entry name" value="Repressor_TetR_C"/>
</dbReference>